<accession>A0ACC2BE71</accession>
<sequence length="253" mass="29054">MAEEADQDMAEAQEEADLSSEQDEDIEENIDQVTPSPNRYLVENPYIFKPKGKASWYKEAGESHWPPAKSYAQMRNWNFKFLTDQNDNDPSYSAAHTFREAPGVRSAISFEIFSINGVRHVASHAHHYVLQVEMTDLSAREEGIQTFLLMGRVNSKILGGACVNPPVEDEYSHVHKDEIAYNYEHFYLDEVPRNDKIEREDPPFEIVSPTIVRCEVKLINTLKQTPDVLHLHLHEHFVKARYRSKAAADVNEP</sequence>
<comment type="caution">
    <text evidence="1">The sequence shown here is derived from an EMBL/GenBank/DDBJ whole genome shotgun (WGS) entry which is preliminary data.</text>
</comment>
<organism evidence="1 2">
    <name type="scientific">Diphasiastrum complanatum</name>
    <name type="common">Issler's clubmoss</name>
    <name type="synonym">Lycopodium complanatum</name>
    <dbReference type="NCBI Taxonomy" id="34168"/>
    <lineage>
        <taxon>Eukaryota</taxon>
        <taxon>Viridiplantae</taxon>
        <taxon>Streptophyta</taxon>
        <taxon>Embryophyta</taxon>
        <taxon>Tracheophyta</taxon>
        <taxon>Lycopodiopsida</taxon>
        <taxon>Lycopodiales</taxon>
        <taxon>Lycopodiaceae</taxon>
        <taxon>Lycopodioideae</taxon>
        <taxon>Diphasiastrum</taxon>
    </lineage>
</organism>
<dbReference type="EMBL" id="CM055107">
    <property type="protein sequence ID" value="KAJ7527739.1"/>
    <property type="molecule type" value="Genomic_DNA"/>
</dbReference>
<protein>
    <submittedName>
        <fullName evidence="1">Uncharacterized protein</fullName>
    </submittedName>
</protein>
<proteinExistence type="predicted"/>
<evidence type="ECO:0000313" key="1">
    <source>
        <dbReference type="EMBL" id="KAJ7527739.1"/>
    </source>
</evidence>
<name>A0ACC2BE71_DIPCM</name>
<gene>
    <name evidence="1" type="ORF">O6H91_16G068800</name>
</gene>
<reference evidence="2" key="1">
    <citation type="journal article" date="2024" name="Proc. Natl. Acad. Sci. U.S.A.">
        <title>Extraordinary preservation of gene collinearity over three hundred million years revealed in homosporous lycophytes.</title>
        <authorList>
            <person name="Li C."/>
            <person name="Wickell D."/>
            <person name="Kuo L.Y."/>
            <person name="Chen X."/>
            <person name="Nie B."/>
            <person name="Liao X."/>
            <person name="Peng D."/>
            <person name="Ji J."/>
            <person name="Jenkins J."/>
            <person name="Williams M."/>
            <person name="Shu S."/>
            <person name="Plott C."/>
            <person name="Barry K."/>
            <person name="Rajasekar S."/>
            <person name="Grimwood J."/>
            <person name="Han X."/>
            <person name="Sun S."/>
            <person name="Hou Z."/>
            <person name="He W."/>
            <person name="Dai G."/>
            <person name="Sun C."/>
            <person name="Schmutz J."/>
            <person name="Leebens-Mack J.H."/>
            <person name="Li F.W."/>
            <person name="Wang L."/>
        </authorList>
    </citation>
    <scope>NUCLEOTIDE SEQUENCE [LARGE SCALE GENOMIC DNA]</scope>
    <source>
        <strain evidence="2">cv. PW_Plant_1</strain>
    </source>
</reference>
<dbReference type="Proteomes" id="UP001162992">
    <property type="component" value="Chromosome 16"/>
</dbReference>
<evidence type="ECO:0000313" key="2">
    <source>
        <dbReference type="Proteomes" id="UP001162992"/>
    </source>
</evidence>
<keyword evidence="2" id="KW-1185">Reference proteome</keyword>